<keyword evidence="4" id="KW-0067">ATP-binding</keyword>
<keyword evidence="6" id="KW-0762">Sugar transport</keyword>
<dbReference type="InterPro" id="IPR003439">
    <property type="entry name" value="ABC_transporter-like_ATP-bd"/>
</dbReference>
<dbReference type="InterPro" id="IPR017871">
    <property type="entry name" value="ABC_transporter-like_CS"/>
</dbReference>
<evidence type="ECO:0000256" key="3">
    <source>
        <dbReference type="ARBA" id="ARBA00022741"/>
    </source>
</evidence>
<evidence type="ECO:0000259" key="5">
    <source>
        <dbReference type="PROSITE" id="PS50893"/>
    </source>
</evidence>
<keyword evidence="7" id="KW-1185">Reference proteome</keyword>
<evidence type="ECO:0000256" key="2">
    <source>
        <dbReference type="ARBA" id="ARBA00022737"/>
    </source>
</evidence>
<dbReference type="Gene3D" id="3.40.50.300">
    <property type="entry name" value="P-loop containing nucleotide triphosphate hydrolases"/>
    <property type="match status" value="2"/>
</dbReference>
<reference evidence="6 7" key="1">
    <citation type="submission" date="2020-08" db="EMBL/GenBank/DDBJ databases">
        <title>Genomic Encyclopedia of Archaeal and Bacterial Type Strains, Phase II (KMG-II): from individual species to whole genera.</title>
        <authorList>
            <person name="Goeker M."/>
        </authorList>
    </citation>
    <scope>NUCLEOTIDE SEQUENCE [LARGE SCALE GENOMIC DNA]</scope>
    <source>
        <strain evidence="6 7">DSM 23288</strain>
    </source>
</reference>
<dbReference type="InterPro" id="IPR050107">
    <property type="entry name" value="ABC_carbohydrate_import_ATPase"/>
</dbReference>
<dbReference type="AlphaFoldDB" id="A0A840IJE2"/>
<feature type="domain" description="ABC transporter" evidence="5">
    <location>
        <begin position="2"/>
        <end position="240"/>
    </location>
</feature>
<dbReference type="Pfam" id="PF00005">
    <property type="entry name" value="ABC_tran"/>
    <property type="match status" value="2"/>
</dbReference>
<dbReference type="Proteomes" id="UP000585272">
    <property type="component" value="Unassembled WGS sequence"/>
</dbReference>
<dbReference type="InterPro" id="IPR027417">
    <property type="entry name" value="P-loop_NTPase"/>
</dbReference>
<proteinExistence type="predicted"/>
<protein>
    <submittedName>
        <fullName evidence="6">ABC-type sugar transport system ATPase subunit</fullName>
    </submittedName>
</protein>
<evidence type="ECO:0000256" key="1">
    <source>
        <dbReference type="ARBA" id="ARBA00022448"/>
    </source>
</evidence>
<dbReference type="PANTHER" id="PTHR43790:SF9">
    <property type="entry name" value="GALACTOFURANOSE TRANSPORTER ATP-BINDING PROTEIN YTFR"/>
    <property type="match status" value="1"/>
</dbReference>
<evidence type="ECO:0000256" key="4">
    <source>
        <dbReference type="ARBA" id="ARBA00022840"/>
    </source>
</evidence>
<organism evidence="6 7">
    <name type="scientific">Conexibacter arvalis</name>
    <dbReference type="NCBI Taxonomy" id="912552"/>
    <lineage>
        <taxon>Bacteria</taxon>
        <taxon>Bacillati</taxon>
        <taxon>Actinomycetota</taxon>
        <taxon>Thermoleophilia</taxon>
        <taxon>Solirubrobacterales</taxon>
        <taxon>Conexibacteraceae</taxon>
        <taxon>Conexibacter</taxon>
    </lineage>
</organism>
<dbReference type="SUPFAM" id="SSF52540">
    <property type="entry name" value="P-loop containing nucleoside triphosphate hydrolases"/>
    <property type="match status" value="2"/>
</dbReference>
<keyword evidence="3" id="KW-0547">Nucleotide-binding</keyword>
<dbReference type="SMART" id="SM00382">
    <property type="entry name" value="AAA"/>
    <property type="match status" value="2"/>
</dbReference>
<evidence type="ECO:0000313" key="6">
    <source>
        <dbReference type="EMBL" id="MBB4664455.1"/>
    </source>
</evidence>
<feature type="domain" description="ABC transporter" evidence="5">
    <location>
        <begin position="253"/>
        <end position="499"/>
    </location>
</feature>
<dbReference type="GO" id="GO:0016887">
    <property type="term" value="F:ATP hydrolysis activity"/>
    <property type="evidence" value="ECO:0007669"/>
    <property type="project" value="InterPro"/>
</dbReference>
<gene>
    <name evidence="6" type="ORF">BDZ31_004066</name>
</gene>
<dbReference type="PROSITE" id="PS50893">
    <property type="entry name" value="ABC_TRANSPORTER_2"/>
    <property type="match status" value="2"/>
</dbReference>
<dbReference type="RefSeq" id="WP_183344516.1">
    <property type="nucleotide sequence ID" value="NZ_JACHNU010000007.1"/>
</dbReference>
<sequence>MFQVRGLSKRYGGAVALDDVDLTVEAGEIHALLGPNGAGKSTLIRCITGGVAPDEGEIVIDDLRFSALTPREARRAGVGTVHQHLSLIDTLDVTDNIFLGCELRRGPLRRRAAQRRAAGEALELVGAREEIAVDAQIGDLSVPQRQLVEIAKVLRRGGIRVLILDEPTAALTDVEAQGLAERLRALRAQGLHIIYTTHFIDEVFALADRLTVLRDGRAIVRDTAVADTTPSAVIDAIAGERGQSAVARPRMRARMSEAPMLELEELSGPRFGPISLEVRPGEIVGLFGLLGSGRTELLETIFGARRPTAGAMRFDGRALPAAGPARAIERGLALVPGDRLRQGIFASLSARDNVVLPSVGGFARGGLRDVARERSVFDAMARGYRLRPPRGDALARELSGGNAQKLVVGRWLAALDRTRLVLLDEPTQGIDIGARHDIYEILRATAAEGKGVIFTSSDPDEVVAAADRALVLRRGRVVAELSGRDLSESALLDISQTAEVAA</sequence>
<dbReference type="PANTHER" id="PTHR43790">
    <property type="entry name" value="CARBOHYDRATE TRANSPORT ATP-BINDING PROTEIN MG119-RELATED"/>
    <property type="match status" value="1"/>
</dbReference>
<dbReference type="CDD" id="cd03215">
    <property type="entry name" value="ABC_Carb_Monos_II"/>
    <property type="match status" value="1"/>
</dbReference>
<keyword evidence="1" id="KW-0813">Transport</keyword>
<evidence type="ECO:0000313" key="7">
    <source>
        <dbReference type="Proteomes" id="UP000585272"/>
    </source>
</evidence>
<dbReference type="GO" id="GO:0005524">
    <property type="term" value="F:ATP binding"/>
    <property type="evidence" value="ECO:0007669"/>
    <property type="project" value="UniProtKB-KW"/>
</dbReference>
<comment type="caution">
    <text evidence="6">The sequence shown here is derived from an EMBL/GenBank/DDBJ whole genome shotgun (WGS) entry which is preliminary data.</text>
</comment>
<dbReference type="CDD" id="cd03216">
    <property type="entry name" value="ABC_Carb_Monos_I"/>
    <property type="match status" value="1"/>
</dbReference>
<keyword evidence="2" id="KW-0677">Repeat</keyword>
<dbReference type="EMBL" id="JACHNU010000007">
    <property type="protein sequence ID" value="MBB4664455.1"/>
    <property type="molecule type" value="Genomic_DNA"/>
</dbReference>
<name>A0A840IJE2_9ACTN</name>
<dbReference type="InterPro" id="IPR003593">
    <property type="entry name" value="AAA+_ATPase"/>
</dbReference>
<dbReference type="PROSITE" id="PS00211">
    <property type="entry name" value="ABC_TRANSPORTER_1"/>
    <property type="match status" value="1"/>
</dbReference>
<accession>A0A840IJE2</accession>